<dbReference type="EMBL" id="QGNY01000001">
    <property type="protein sequence ID" value="PWS33693.1"/>
    <property type="molecule type" value="Genomic_DNA"/>
</dbReference>
<evidence type="ECO:0008006" key="3">
    <source>
        <dbReference type="Google" id="ProtNLM"/>
    </source>
</evidence>
<gene>
    <name evidence="1" type="ORF">DF947_03520</name>
</gene>
<name>A0A317F5Q6_9SPHI</name>
<evidence type="ECO:0000313" key="1">
    <source>
        <dbReference type="EMBL" id="PWS33693.1"/>
    </source>
</evidence>
<proteinExistence type="predicted"/>
<organism evidence="1 2">
    <name type="scientific">Pedobacter paludis</name>
    <dbReference type="NCBI Taxonomy" id="2203212"/>
    <lineage>
        <taxon>Bacteria</taxon>
        <taxon>Pseudomonadati</taxon>
        <taxon>Bacteroidota</taxon>
        <taxon>Sphingobacteriia</taxon>
        <taxon>Sphingobacteriales</taxon>
        <taxon>Sphingobacteriaceae</taxon>
        <taxon>Pedobacter</taxon>
    </lineage>
</organism>
<sequence>MMNSKIFIKLALSFSESIEQPHFEKTSFRVNKKIFATLDFVNLRASLKLSEIDQSVFCDFSPEHIYPAKGAWGKQGWTIFEINHLKPEMVQDALTLSYCNIAPQKLSDKYKM</sequence>
<accession>A0A317F5Q6</accession>
<comment type="caution">
    <text evidence="1">The sequence shown here is derived from an EMBL/GenBank/DDBJ whole genome shotgun (WGS) entry which is preliminary data.</text>
</comment>
<dbReference type="Pfam" id="PF04237">
    <property type="entry name" value="YjbR"/>
    <property type="match status" value="1"/>
</dbReference>
<dbReference type="InterPro" id="IPR038056">
    <property type="entry name" value="YjbR-like_sf"/>
</dbReference>
<protein>
    <recommendedName>
        <fullName evidence="3">MmcQ-like protein</fullName>
    </recommendedName>
</protein>
<dbReference type="Gene3D" id="3.90.1150.30">
    <property type="match status" value="1"/>
</dbReference>
<evidence type="ECO:0000313" key="2">
    <source>
        <dbReference type="Proteomes" id="UP000245391"/>
    </source>
</evidence>
<dbReference type="AlphaFoldDB" id="A0A317F5Q6"/>
<dbReference type="Proteomes" id="UP000245391">
    <property type="component" value="Unassembled WGS sequence"/>
</dbReference>
<dbReference type="SUPFAM" id="SSF142906">
    <property type="entry name" value="YjbR-like"/>
    <property type="match status" value="1"/>
</dbReference>
<dbReference type="InterPro" id="IPR058532">
    <property type="entry name" value="YjbR/MT2646/Rv2570-like"/>
</dbReference>
<reference evidence="2" key="1">
    <citation type="submission" date="2018-05" db="EMBL/GenBank/DDBJ databases">
        <title>Pedobacter paludis sp. nov., isolated from wetland soil.</title>
        <authorList>
            <person name="Zhang Y."/>
        </authorList>
    </citation>
    <scope>NUCLEOTIDE SEQUENCE [LARGE SCALE GENOMIC DNA]</scope>
    <source>
        <strain evidence="2">R-8</strain>
    </source>
</reference>
<keyword evidence="2" id="KW-1185">Reference proteome</keyword>
<dbReference type="OrthoDB" id="277063at2"/>